<dbReference type="PANTHER" id="PTHR13774:SF32">
    <property type="entry name" value="ANTISENSE-ENHANCING SEQUENCE 1"/>
    <property type="match status" value="1"/>
</dbReference>
<sequence>MDMKFYWVDVFASAPLEGNPLSVVLDADALDEATMKRIAGEFNQAETTFILKPTRPGATYRLRSFTAPGTEVFGAGHNALGAWWLLAAGGFVQPGKDGGTRTTFQQEIGDEVLPVDVTYDAGKVQRIVMKHSVPAFGATLIETRALAEALGIEDDDIDVRRLPPQVVSTGAGHFLVPLRERRIVDRVRPDSEKLRSVLRQVGGEGCYVFALDPVDSTSTAYARFFNPTAGIVEDSATGTAAGPLAAQLVARTIVADGSVVIIEQGYAMGRPSKLEISVKGTDVRLAGRGVIAAEGVLHL</sequence>
<dbReference type="RefSeq" id="WP_394836164.1">
    <property type="nucleotide sequence ID" value="NZ_CP089929.1"/>
</dbReference>
<dbReference type="Pfam" id="PF02567">
    <property type="entry name" value="PhzC-PhzF"/>
    <property type="match status" value="1"/>
</dbReference>
<dbReference type="EMBL" id="CP089983">
    <property type="protein sequence ID" value="WXB06516.1"/>
    <property type="molecule type" value="Genomic_DNA"/>
</dbReference>
<comment type="similarity">
    <text evidence="1">Belongs to the PhzF family.</text>
</comment>
<dbReference type="InterPro" id="IPR003719">
    <property type="entry name" value="Phenazine_PhzF-like"/>
</dbReference>
<dbReference type="PANTHER" id="PTHR13774">
    <property type="entry name" value="PHENAZINE BIOSYNTHESIS PROTEIN"/>
    <property type="match status" value="1"/>
</dbReference>
<evidence type="ECO:0000313" key="2">
    <source>
        <dbReference type="EMBL" id="WXB06516.1"/>
    </source>
</evidence>
<evidence type="ECO:0000313" key="3">
    <source>
        <dbReference type="Proteomes" id="UP001374803"/>
    </source>
</evidence>
<dbReference type="Proteomes" id="UP001374803">
    <property type="component" value="Chromosome"/>
</dbReference>
<gene>
    <name evidence="2" type="ORF">LVJ94_04560</name>
</gene>
<organism evidence="2 3">
    <name type="scientific">Pendulispora rubella</name>
    <dbReference type="NCBI Taxonomy" id="2741070"/>
    <lineage>
        <taxon>Bacteria</taxon>
        <taxon>Pseudomonadati</taxon>
        <taxon>Myxococcota</taxon>
        <taxon>Myxococcia</taxon>
        <taxon>Myxococcales</taxon>
        <taxon>Sorangiineae</taxon>
        <taxon>Pendulisporaceae</taxon>
        <taxon>Pendulispora</taxon>
    </lineage>
</organism>
<dbReference type="PIRSF" id="PIRSF016184">
    <property type="entry name" value="PhzC_PhzF"/>
    <property type="match status" value="1"/>
</dbReference>
<keyword evidence="3" id="KW-1185">Reference proteome</keyword>
<name>A0ABZ2L6F5_9BACT</name>
<protein>
    <submittedName>
        <fullName evidence="2">PhzF family phenazine biosynthesis protein</fullName>
    </submittedName>
</protein>
<evidence type="ECO:0000256" key="1">
    <source>
        <dbReference type="ARBA" id="ARBA00008270"/>
    </source>
</evidence>
<accession>A0ABZ2L6F5</accession>
<proteinExistence type="inferred from homology"/>
<dbReference type="Gene3D" id="3.10.310.10">
    <property type="entry name" value="Diaminopimelate Epimerase, Chain A, domain 1"/>
    <property type="match status" value="2"/>
</dbReference>
<dbReference type="NCBIfam" id="TIGR00654">
    <property type="entry name" value="PhzF_family"/>
    <property type="match status" value="1"/>
</dbReference>
<dbReference type="SUPFAM" id="SSF54506">
    <property type="entry name" value="Diaminopimelate epimerase-like"/>
    <property type="match status" value="1"/>
</dbReference>
<reference evidence="2" key="1">
    <citation type="submission" date="2021-12" db="EMBL/GenBank/DDBJ databases">
        <title>Discovery of the Pendulisporaceae a myxobacterial family with distinct sporulation behavior and unique specialized metabolism.</title>
        <authorList>
            <person name="Garcia R."/>
            <person name="Popoff A."/>
            <person name="Bader C.D."/>
            <person name="Loehr J."/>
            <person name="Walesch S."/>
            <person name="Walt C."/>
            <person name="Boldt J."/>
            <person name="Bunk B."/>
            <person name="Haeckl F.J.F.P.J."/>
            <person name="Gunesch A.P."/>
            <person name="Birkelbach J."/>
            <person name="Nuebel U."/>
            <person name="Pietschmann T."/>
            <person name="Bach T."/>
            <person name="Mueller R."/>
        </authorList>
    </citation>
    <scope>NUCLEOTIDE SEQUENCE</scope>
    <source>
        <strain evidence="2">MSr11367</strain>
    </source>
</reference>